<evidence type="ECO:0000313" key="5">
    <source>
        <dbReference type="Proteomes" id="UP001633002"/>
    </source>
</evidence>
<sequence>MSLATRKLCGCRSFVDGCGPALHGVAGSSQWYKSNYRNCGIDNSGRKSGIPCSKSPPPKTPTVYPLRRKLTLVCARASSGGAGTGMGPSSDDGGGKRLVDALRGWNVWGSMRKMSRESRWRREDDEGDWKYSPEWWGTQGGGWGRHGGDVVFERPTSVCNGVVSVTAHPAFFPRVDNGQQVDSSHAASGRKKNGGLFTDHSYVLSHYEWRVLRFNGVTRQSVAKVKVLRHAEDAEKVVFLQQPNCIAFEYVKSLVSCGLSALSLGGLDAKLVASGLRQMRILCIGLGGGTIPLFLAHNLPGATVDAVEIDPVVISAAVNSMGFPPCPLLSREGRAASVRLEGQYSGKQKADFWGSLLQRMTIYEMDGEDFVWEKMQEAGSQYDLVFVDAYDGEDVVPRQFLDRNGQFLSSLSSLLNAHHGTVVVNLHSDSAPPSMVERLTGKFGPGYDPSLPKGHRVLETAVAYRDVLLRGGDSWKYQDNSSECKSVSSQGLAFTVSVSMQGNITLVVTRGALKGLKDNLGFGGGNDRDTYLVDGLVQQARDLQISLDLPFDMMKRVSRGFKSL</sequence>
<evidence type="ECO:0008006" key="6">
    <source>
        <dbReference type="Google" id="ProtNLM"/>
    </source>
</evidence>
<evidence type="ECO:0000256" key="2">
    <source>
        <dbReference type="ARBA" id="ARBA00022603"/>
    </source>
</evidence>
<keyword evidence="2" id="KW-0489">Methyltransferase</keyword>
<reference evidence="4 5" key="1">
    <citation type="submission" date="2024-09" db="EMBL/GenBank/DDBJ databases">
        <title>Chromosome-scale assembly of Riccia sorocarpa.</title>
        <authorList>
            <person name="Paukszto L."/>
        </authorList>
    </citation>
    <scope>NUCLEOTIDE SEQUENCE [LARGE SCALE GENOMIC DNA]</scope>
    <source>
        <strain evidence="4">LP-2024</strain>
        <tissue evidence="4">Aerial parts of the thallus</tissue>
    </source>
</reference>
<dbReference type="Gene3D" id="3.40.50.150">
    <property type="entry name" value="Vaccinia Virus protein VP39"/>
    <property type="match status" value="1"/>
</dbReference>
<protein>
    <recommendedName>
        <fullName evidence="6">S-adenosyl-L-methionine-dependent methyltransferase superfamily protein</fullName>
    </recommendedName>
</protein>
<dbReference type="InterPro" id="IPR029063">
    <property type="entry name" value="SAM-dependent_MTases_sf"/>
</dbReference>
<evidence type="ECO:0000256" key="3">
    <source>
        <dbReference type="ARBA" id="ARBA00022679"/>
    </source>
</evidence>
<accession>A0ABD3ICK4</accession>
<dbReference type="GO" id="GO:0032259">
    <property type="term" value="P:methylation"/>
    <property type="evidence" value="ECO:0007669"/>
    <property type="project" value="UniProtKB-KW"/>
</dbReference>
<dbReference type="EMBL" id="JBJQOH010000001">
    <property type="protein sequence ID" value="KAL3700115.1"/>
    <property type="molecule type" value="Genomic_DNA"/>
</dbReference>
<proteinExistence type="inferred from homology"/>
<keyword evidence="5" id="KW-1185">Reference proteome</keyword>
<evidence type="ECO:0000313" key="4">
    <source>
        <dbReference type="EMBL" id="KAL3700115.1"/>
    </source>
</evidence>
<gene>
    <name evidence="4" type="ORF">R1sor_018137</name>
</gene>
<dbReference type="PANTHER" id="PTHR12176">
    <property type="entry name" value="SAM-DEPENDENT METHYLTRANSFERASE SUPERFAMILY PROTEIN"/>
    <property type="match status" value="1"/>
</dbReference>
<comment type="similarity">
    <text evidence="1">Belongs to the methyltransferase superfamily.</text>
</comment>
<comment type="caution">
    <text evidence="4">The sequence shown here is derived from an EMBL/GenBank/DDBJ whole genome shotgun (WGS) entry which is preliminary data.</text>
</comment>
<keyword evidence="3" id="KW-0808">Transferase</keyword>
<name>A0ABD3ICK4_9MARC</name>
<dbReference type="GO" id="GO:0008168">
    <property type="term" value="F:methyltransferase activity"/>
    <property type="evidence" value="ECO:0007669"/>
    <property type="project" value="UniProtKB-KW"/>
</dbReference>
<dbReference type="SUPFAM" id="SSF53335">
    <property type="entry name" value="S-adenosyl-L-methionine-dependent methyltransferases"/>
    <property type="match status" value="1"/>
</dbReference>
<dbReference type="AlphaFoldDB" id="A0ABD3ICK4"/>
<dbReference type="InterPro" id="IPR051419">
    <property type="entry name" value="Lys/N-term_MeTrsfase_sf"/>
</dbReference>
<dbReference type="PANTHER" id="PTHR12176:SF56">
    <property type="entry name" value="OS04G0510700 PROTEIN"/>
    <property type="match status" value="1"/>
</dbReference>
<evidence type="ECO:0000256" key="1">
    <source>
        <dbReference type="ARBA" id="ARBA00008361"/>
    </source>
</evidence>
<organism evidence="4 5">
    <name type="scientific">Riccia sorocarpa</name>
    <dbReference type="NCBI Taxonomy" id="122646"/>
    <lineage>
        <taxon>Eukaryota</taxon>
        <taxon>Viridiplantae</taxon>
        <taxon>Streptophyta</taxon>
        <taxon>Embryophyta</taxon>
        <taxon>Marchantiophyta</taxon>
        <taxon>Marchantiopsida</taxon>
        <taxon>Marchantiidae</taxon>
        <taxon>Marchantiales</taxon>
        <taxon>Ricciaceae</taxon>
        <taxon>Riccia</taxon>
    </lineage>
</organism>
<dbReference type="Proteomes" id="UP001633002">
    <property type="component" value="Unassembled WGS sequence"/>
</dbReference>